<dbReference type="RefSeq" id="XP_009549156.1">
    <property type="nucleotide sequence ID" value="XM_009550861.1"/>
</dbReference>
<organism evidence="7 8">
    <name type="scientific">Heterobasidion irregulare (strain TC 32-1)</name>
    <dbReference type="NCBI Taxonomy" id="747525"/>
    <lineage>
        <taxon>Eukaryota</taxon>
        <taxon>Fungi</taxon>
        <taxon>Dikarya</taxon>
        <taxon>Basidiomycota</taxon>
        <taxon>Agaricomycotina</taxon>
        <taxon>Agaricomycetes</taxon>
        <taxon>Russulales</taxon>
        <taxon>Bondarzewiaceae</taxon>
        <taxon>Heterobasidion</taxon>
        <taxon>Heterobasidion annosum species complex</taxon>
    </lineage>
</organism>
<evidence type="ECO:0000313" key="8">
    <source>
        <dbReference type="Proteomes" id="UP000030671"/>
    </source>
</evidence>
<gene>
    <name evidence="7" type="ORF">HETIRDRAFT_324650</name>
</gene>
<evidence type="ECO:0000256" key="1">
    <source>
        <dbReference type="ARBA" id="ARBA00004370"/>
    </source>
</evidence>
<dbReference type="GeneID" id="20671068"/>
<feature type="transmembrane region" description="Helical" evidence="5">
    <location>
        <begin position="151"/>
        <end position="174"/>
    </location>
</feature>
<dbReference type="eggNOG" id="KOG0874">
    <property type="taxonomic scope" value="Eukaryota"/>
</dbReference>
<dbReference type="EMBL" id="KI925461">
    <property type="protein sequence ID" value="ETW78863.1"/>
    <property type="molecule type" value="Genomic_DNA"/>
</dbReference>
<dbReference type="GO" id="GO:0016020">
    <property type="term" value="C:membrane"/>
    <property type="evidence" value="ECO:0007669"/>
    <property type="project" value="UniProtKB-SubCell"/>
</dbReference>
<keyword evidence="8" id="KW-1185">Reference proteome</keyword>
<dbReference type="GO" id="GO:0005506">
    <property type="term" value="F:iron ion binding"/>
    <property type="evidence" value="ECO:0007669"/>
    <property type="project" value="InterPro"/>
</dbReference>
<dbReference type="InterPro" id="IPR006694">
    <property type="entry name" value="Fatty_acid_hydroxylase"/>
</dbReference>
<proteinExistence type="predicted"/>
<dbReference type="STRING" id="747525.W4JZ67"/>
<dbReference type="AlphaFoldDB" id="W4JZ67"/>
<dbReference type="Pfam" id="PF04116">
    <property type="entry name" value="FA_hydroxylase"/>
    <property type="match status" value="1"/>
</dbReference>
<evidence type="ECO:0000259" key="6">
    <source>
        <dbReference type="Pfam" id="PF04116"/>
    </source>
</evidence>
<keyword evidence="4 5" id="KW-0472">Membrane</keyword>
<evidence type="ECO:0000313" key="7">
    <source>
        <dbReference type="EMBL" id="ETW78863.1"/>
    </source>
</evidence>
<dbReference type="GO" id="GO:0008610">
    <property type="term" value="P:lipid biosynthetic process"/>
    <property type="evidence" value="ECO:0007669"/>
    <property type="project" value="InterPro"/>
</dbReference>
<evidence type="ECO:0000256" key="2">
    <source>
        <dbReference type="ARBA" id="ARBA00022692"/>
    </source>
</evidence>
<feature type="domain" description="Fatty acid hydroxylase" evidence="6">
    <location>
        <begin position="162"/>
        <end position="296"/>
    </location>
</feature>
<evidence type="ECO:0000256" key="4">
    <source>
        <dbReference type="ARBA" id="ARBA00023136"/>
    </source>
</evidence>
<keyword evidence="2 5" id="KW-0812">Transmembrane</keyword>
<feature type="transmembrane region" description="Helical" evidence="5">
    <location>
        <begin position="33"/>
        <end position="53"/>
    </location>
</feature>
<dbReference type="PANTHER" id="PTHR11863">
    <property type="entry name" value="STEROL DESATURASE"/>
    <property type="match status" value="1"/>
</dbReference>
<accession>W4JZ67</accession>
<dbReference type="FunCoup" id="W4JZ67">
    <property type="interactions" value="101"/>
</dbReference>
<dbReference type="GO" id="GO:0016491">
    <property type="term" value="F:oxidoreductase activity"/>
    <property type="evidence" value="ECO:0007669"/>
    <property type="project" value="InterPro"/>
</dbReference>
<dbReference type="Proteomes" id="UP000030671">
    <property type="component" value="Unassembled WGS sequence"/>
</dbReference>
<comment type="subcellular location">
    <subcellularLocation>
        <location evidence="1">Membrane</location>
    </subcellularLocation>
</comment>
<dbReference type="InterPro" id="IPR050307">
    <property type="entry name" value="Sterol_Desaturase_Related"/>
</dbReference>
<dbReference type="OrthoDB" id="408954at2759"/>
<protein>
    <recommendedName>
        <fullName evidence="6">Fatty acid hydroxylase domain-containing protein</fullName>
    </recommendedName>
</protein>
<dbReference type="KEGG" id="hir:HETIRDRAFT_324650"/>
<dbReference type="InParanoid" id="W4JZ67"/>
<reference evidence="7 8" key="1">
    <citation type="journal article" date="2012" name="New Phytol.">
        <title>Insight into trade-off between wood decay and parasitism from the genome of a fungal forest pathogen.</title>
        <authorList>
            <person name="Olson A."/>
            <person name="Aerts A."/>
            <person name="Asiegbu F."/>
            <person name="Belbahri L."/>
            <person name="Bouzid O."/>
            <person name="Broberg A."/>
            <person name="Canback B."/>
            <person name="Coutinho P.M."/>
            <person name="Cullen D."/>
            <person name="Dalman K."/>
            <person name="Deflorio G."/>
            <person name="van Diepen L.T."/>
            <person name="Dunand C."/>
            <person name="Duplessis S."/>
            <person name="Durling M."/>
            <person name="Gonthier P."/>
            <person name="Grimwood J."/>
            <person name="Fossdal C.G."/>
            <person name="Hansson D."/>
            <person name="Henrissat B."/>
            <person name="Hietala A."/>
            <person name="Himmelstrand K."/>
            <person name="Hoffmeister D."/>
            <person name="Hogberg N."/>
            <person name="James T.Y."/>
            <person name="Karlsson M."/>
            <person name="Kohler A."/>
            <person name="Kues U."/>
            <person name="Lee Y.H."/>
            <person name="Lin Y.C."/>
            <person name="Lind M."/>
            <person name="Lindquist E."/>
            <person name="Lombard V."/>
            <person name="Lucas S."/>
            <person name="Lunden K."/>
            <person name="Morin E."/>
            <person name="Murat C."/>
            <person name="Park J."/>
            <person name="Raffaello T."/>
            <person name="Rouze P."/>
            <person name="Salamov A."/>
            <person name="Schmutz J."/>
            <person name="Solheim H."/>
            <person name="Stahlberg J."/>
            <person name="Velez H."/>
            <person name="de Vries R.P."/>
            <person name="Wiebenga A."/>
            <person name="Woodward S."/>
            <person name="Yakovlev I."/>
            <person name="Garbelotto M."/>
            <person name="Martin F."/>
            <person name="Grigoriev I.V."/>
            <person name="Stenlid J."/>
        </authorList>
    </citation>
    <scope>NUCLEOTIDE SEQUENCE [LARGE SCALE GENOMIC DNA]</scope>
    <source>
        <strain evidence="7 8">TC 32-1</strain>
    </source>
</reference>
<keyword evidence="3 5" id="KW-1133">Transmembrane helix</keyword>
<evidence type="ECO:0000256" key="5">
    <source>
        <dbReference type="SAM" id="Phobius"/>
    </source>
</evidence>
<sequence>MANHTAIPHNLWTDYPFYYTPRPSVLPGVSDQALALAAPIIAYWVASLAFHALDISDWRWLDKYRLHDSTEVASRNLVTRTTVVWAVLLQQAIQTALGIFWMSDEGHEVNHAAEMQQVAALIARVSPMILGNSVAESWLKSEAHRLTYFSYWWFIPAIQLLWAMCIMDTWQYFLHRGMHVNKFLYKHLHSVHHRLYVPYAFGALYNHPLEGFLLDSVGAVLSETLSFMTVRQAAFFFVFSTFKTVDDHCGYSLPFDPLQWISGNTADYHDIHHQVIGIKSNFSQPFFVHWDMLLGTRMTRKEIEQRRAKTRKAE</sequence>
<dbReference type="HOGENOM" id="CLU_043293_1_1_1"/>
<evidence type="ECO:0000256" key="3">
    <source>
        <dbReference type="ARBA" id="ARBA00022989"/>
    </source>
</evidence>
<name>W4JZ67_HETIT</name>